<feature type="chain" id="PRO_5038771272" evidence="2">
    <location>
        <begin position="22"/>
        <end position="297"/>
    </location>
</feature>
<feature type="domain" description="PBP" evidence="3">
    <location>
        <begin position="43"/>
        <end position="274"/>
    </location>
</feature>
<dbReference type="Proteomes" id="UP000180254">
    <property type="component" value="Unassembled WGS sequence"/>
</dbReference>
<protein>
    <submittedName>
        <fullName evidence="4">PBP superfamily domain protein</fullName>
    </submittedName>
</protein>
<dbReference type="InterPro" id="IPR024370">
    <property type="entry name" value="PBP_domain"/>
</dbReference>
<dbReference type="RefSeq" id="WP_071064553.1">
    <property type="nucleotide sequence ID" value="NZ_MKIE01000015.1"/>
</dbReference>
<reference evidence="4 5" key="1">
    <citation type="submission" date="2016-09" db="EMBL/GenBank/DDBJ databases">
        <title>Genome sequence of Eubacterium angustum.</title>
        <authorList>
            <person name="Poehlein A."/>
            <person name="Daniel R."/>
        </authorList>
    </citation>
    <scope>NUCLEOTIDE SEQUENCE [LARGE SCALE GENOMIC DNA]</scope>
    <source>
        <strain evidence="4 5">DSM 1989</strain>
    </source>
</reference>
<dbReference type="InterPro" id="IPR052738">
    <property type="entry name" value="ABC-Tungstate_binding"/>
</dbReference>
<accession>A0A1S1V4G3</accession>
<dbReference type="PROSITE" id="PS51257">
    <property type="entry name" value="PROKAR_LIPOPROTEIN"/>
    <property type="match status" value="1"/>
</dbReference>
<dbReference type="STRING" id="39480.EUAN_22870"/>
<dbReference type="SUPFAM" id="SSF53850">
    <property type="entry name" value="Periplasmic binding protein-like II"/>
    <property type="match status" value="1"/>
</dbReference>
<gene>
    <name evidence="4" type="ORF">EUAN_22870</name>
</gene>
<evidence type="ECO:0000313" key="5">
    <source>
        <dbReference type="Proteomes" id="UP000180254"/>
    </source>
</evidence>
<name>A0A1S1V4G3_9FIRM</name>
<proteinExistence type="predicted"/>
<sequence length="297" mass="32118">MKKKSLLALLMVLMLSITALVGCGNSEPAEDTSKESTETSSDEKQELGEIILSTTTSTQDSGLLDYLLPVFEEKTGATVKTVAVGTGAALEMGQNGEADVLLVHAKADEEKFVADGYGTERHDVMYNDFVLVGPKEDALKLKETSGSDIQSALKNISNSGSTFVSRGDDSGTHKKELKLWEETGISPQGEWYVSAGAGMADVLKIASEKQAYTITDRATYLSLKDTLDLDVLVEGDKNLFNQYGVIPVNPEREDNAEINEAGAKAFMDWILSEEAQKLIGEYGVEEFGEPLFVPNAK</sequence>
<dbReference type="Pfam" id="PF12849">
    <property type="entry name" value="PBP_like_2"/>
    <property type="match status" value="1"/>
</dbReference>
<evidence type="ECO:0000256" key="2">
    <source>
        <dbReference type="SAM" id="SignalP"/>
    </source>
</evidence>
<dbReference type="PANTHER" id="PTHR37945:SF1">
    <property type="entry name" value="EXTRACELLULAR TUNGSTATE BINDING PROTEIN"/>
    <property type="match status" value="1"/>
</dbReference>
<dbReference type="OrthoDB" id="186379at2"/>
<dbReference type="Gene3D" id="3.40.190.10">
    <property type="entry name" value="Periplasmic binding protein-like II"/>
    <property type="match status" value="2"/>
</dbReference>
<dbReference type="PANTHER" id="PTHR37945">
    <property type="entry name" value="EXTRACELLULAR TUNGSTATE BINDING PROTEIN"/>
    <property type="match status" value="1"/>
</dbReference>
<feature type="signal peptide" evidence="2">
    <location>
        <begin position="1"/>
        <end position="21"/>
    </location>
</feature>
<evidence type="ECO:0000259" key="3">
    <source>
        <dbReference type="Pfam" id="PF12849"/>
    </source>
</evidence>
<dbReference type="AlphaFoldDB" id="A0A1S1V4G3"/>
<feature type="compositionally biased region" description="Basic and acidic residues" evidence="1">
    <location>
        <begin position="31"/>
        <end position="46"/>
    </location>
</feature>
<keyword evidence="2" id="KW-0732">Signal</keyword>
<evidence type="ECO:0000313" key="4">
    <source>
        <dbReference type="EMBL" id="OHW61344.1"/>
    </source>
</evidence>
<dbReference type="EMBL" id="MKIE01000015">
    <property type="protein sequence ID" value="OHW61344.1"/>
    <property type="molecule type" value="Genomic_DNA"/>
</dbReference>
<feature type="region of interest" description="Disordered" evidence="1">
    <location>
        <begin position="25"/>
        <end position="46"/>
    </location>
</feature>
<organism evidence="4 5">
    <name type="scientific">Andreesenia angusta</name>
    <dbReference type="NCBI Taxonomy" id="39480"/>
    <lineage>
        <taxon>Bacteria</taxon>
        <taxon>Bacillati</taxon>
        <taxon>Bacillota</taxon>
        <taxon>Tissierellia</taxon>
        <taxon>Tissierellales</taxon>
        <taxon>Gottschalkiaceae</taxon>
        <taxon>Andreesenia</taxon>
    </lineage>
</organism>
<keyword evidence="5" id="KW-1185">Reference proteome</keyword>
<comment type="caution">
    <text evidence="4">The sequence shown here is derived from an EMBL/GenBank/DDBJ whole genome shotgun (WGS) entry which is preliminary data.</text>
</comment>
<evidence type="ECO:0000256" key="1">
    <source>
        <dbReference type="SAM" id="MobiDB-lite"/>
    </source>
</evidence>